<dbReference type="STRING" id="41447.ENSSDUP00000005585"/>
<evidence type="ECO:0000256" key="1">
    <source>
        <dbReference type="SAM" id="MobiDB-lite"/>
    </source>
</evidence>
<evidence type="ECO:0000256" key="2">
    <source>
        <dbReference type="SAM" id="SignalP"/>
    </source>
</evidence>
<dbReference type="AlphaFoldDB" id="A0A3B4TI03"/>
<name>A0A3B4TI03_SERDU</name>
<feature type="compositionally biased region" description="Pro residues" evidence="1">
    <location>
        <begin position="97"/>
        <end position="106"/>
    </location>
</feature>
<feature type="chain" id="PRO_5017400752" evidence="2">
    <location>
        <begin position="24"/>
        <end position="106"/>
    </location>
</feature>
<accession>A0A3B4TI03</accession>
<feature type="signal peptide" evidence="2">
    <location>
        <begin position="1"/>
        <end position="23"/>
    </location>
</feature>
<feature type="region of interest" description="Disordered" evidence="1">
    <location>
        <begin position="86"/>
        <end position="106"/>
    </location>
</feature>
<reference evidence="3" key="2">
    <citation type="submission" date="2025-09" db="UniProtKB">
        <authorList>
            <consortium name="Ensembl"/>
        </authorList>
    </citation>
    <scope>IDENTIFICATION</scope>
</reference>
<keyword evidence="2" id="KW-0732">Signal</keyword>
<dbReference type="Ensembl" id="ENSSDUT00000005693.1">
    <property type="protein sequence ID" value="ENSSDUP00000005585.1"/>
    <property type="gene ID" value="ENSSDUG00000004129.1"/>
</dbReference>
<reference evidence="3" key="1">
    <citation type="submission" date="2025-08" db="UniProtKB">
        <authorList>
            <consortium name="Ensembl"/>
        </authorList>
    </citation>
    <scope>IDENTIFICATION</scope>
</reference>
<evidence type="ECO:0000313" key="4">
    <source>
        <dbReference type="Proteomes" id="UP000261420"/>
    </source>
</evidence>
<proteinExistence type="predicted"/>
<dbReference type="Proteomes" id="UP000261420">
    <property type="component" value="Unplaced"/>
</dbReference>
<dbReference type="GeneTree" id="ENSGT00940000175310"/>
<organism evidence="3 4">
    <name type="scientific">Seriola dumerili</name>
    <name type="common">Greater amberjack</name>
    <name type="synonym">Caranx dumerili</name>
    <dbReference type="NCBI Taxonomy" id="41447"/>
    <lineage>
        <taxon>Eukaryota</taxon>
        <taxon>Metazoa</taxon>
        <taxon>Chordata</taxon>
        <taxon>Craniata</taxon>
        <taxon>Vertebrata</taxon>
        <taxon>Euteleostomi</taxon>
        <taxon>Actinopterygii</taxon>
        <taxon>Neopterygii</taxon>
        <taxon>Teleostei</taxon>
        <taxon>Neoteleostei</taxon>
        <taxon>Acanthomorphata</taxon>
        <taxon>Carangaria</taxon>
        <taxon>Carangiformes</taxon>
        <taxon>Carangidae</taxon>
        <taxon>Seriola</taxon>
    </lineage>
</organism>
<protein>
    <submittedName>
        <fullName evidence="3">Uncharacterized protein</fullName>
    </submittedName>
</protein>
<evidence type="ECO:0000313" key="3">
    <source>
        <dbReference type="Ensembl" id="ENSSDUP00000005585.1"/>
    </source>
</evidence>
<sequence>LSTQHAAAAAVLIVCMAAPVVVRRSGPALCPSFAEVCSFLDRYGAALDLPEMTFPQMERYLRDTTTGEGSIEVVVVVVLGRRSGGKLRHLKPKEKGPPLPPSPSSS</sequence>
<keyword evidence="4" id="KW-1185">Reference proteome</keyword>